<accession>A0A9P0Q0I8</accession>
<sequence length="77" mass="9052">MSSRFKANALVLLSTYRTLIEVGHKCYFRFAHPGYWHESIDASRKECYLYTVKSSFVQTKIVAFNCLISKWIKLINQ</sequence>
<protein>
    <submittedName>
        <fullName evidence="1">Uncharacterized protein</fullName>
    </submittedName>
</protein>
<evidence type="ECO:0000313" key="2">
    <source>
        <dbReference type="Proteomes" id="UP001152888"/>
    </source>
</evidence>
<reference evidence="1" key="1">
    <citation type="submission" date="2022-03" db="EMBL/GenBank/DDBJ databases">
        <authorList>
            <person name="Sayadi A."/>
        </authorList>
    </citation>
    <scope>NUCLEOTIDE SEQUENCE</scope>
</reference>
<comment type="caution">
    <text evidence="1">The sequence shown here is derived from an EMBL/GenBank/DDBJ whole genome shotgun (WGS) entry which is preliminary data.</text>
</comment>
<dbReference type="EMBL" id="CAKOFQ010007667">
    <property type="protein sequence ID" value="CAH2006050.1"/>
    <property type="molecule type" value="Genomic_DNA"/>
</dbReference>
<name>A0A9P0Q0I8_ACAOB</name>
<organism evidence="1 2">
    <name type="scientific">Acanthoscelides obtectus</name>
    <name type="common">Bean weevil</name>
    <name type="synonym">Bruchus obtectus</name>
    <dbReference type="NCBI Taxonomy" id="200917"/>
    <lineage>
        <taxon>Eukaryota</taxon>
        <taxon>Metazoa</taxon>
        <taxon>Ecdysozoa</taxon>
        <taxon>Arthropoda</taxon>
        <taxon>Hexapoda</taxon>
        <taxon>Insecta</taxon>
        <taxon>Pterygota</taxon>
        <taxon>Neoptera</taxon>
        <taxon>Endopterygota</taxon>
        <taxon>Coleoptera</taxon>
        <taxon>Polyphaga</taxon>
        <taxon>Cucujiformia</taxon>
        <taxon>Chrysomeloidea</taxon>
        <taxon>Chrysomelidae</taxon>
        <taxon>Bruchinae</taxon>
        <taxon>Bruchini</taxon>
        <taxon>Acanthoscelides</taxon>
    </lineage>
</organism>
<proteinExistence type="predicted"/>
<dbReference type="Proteomes" id="UP001152888">
    <property type="component" value="Unassembled WGS sequence"/>
</dbReference>
<gene>
    <name evidence="1" type="ORF">ACAOBT_LOCUS28886</name>
</gene>
<evidence type="ECO:0000313" key="1">
    <source>
        <dbReference type="EMBL" id="CAH2006050.1"/>
    </source>
</evidence>
<dbReference type="AlphaFoldDB" id="A0A9P0Q0I8"/>
<keyword evidence="2" id="KW-1185">Reference proteome</keyword>